<dbReference type="InterPro" id="IPR029045">
    <property type="entry name" value="ClpP/crotonase-like_dom_sf"/>
</dbReference>
<dbReference type="Gene3D" id="3.90.226.10">
    <property type="entry name" value="2-enoyl-CoA Hydratase, Chain A, domain 1"/>
    <property type="match status" value="1"/>
</dbReference>
<dbReference type="SUPFAM" id="SSF52096">
    <property type="entry name" value="ClpP/crotonase"/>
    <property type="match status" value="1"/>
</dbReference>
<gene>
    <name evidence="3" type="ORF">ABB55_10135</name>
</gene>
<accession>A0A0P6VJE2</accession>
<proteinExistence type="predicted"/>
<organism evidence="3 4">
    <name type="scientific">Prosthecodimorpha hirschii</name>
    <dbReference type="NCBI Taxonomy" id="665126"/>
    <lineage>
        <taxon>Bacteria</taxon>
        <taxon>Pseudomonadati</taxon>
        <taxon>Pseudomonadota</taxon>
        <taxon>Alphaproteobacteria</taxon>
        <taxon>Hyphomicrobiales</taxon>
        <taxon>Ancalomicrobiaceae</taxon>
        <taxon>Prosthecodimorpha</taxon>
    </lineage>
</organism>
<reference evidence="3 4" key="2">
    <citation type="submission" date="2015-10" db="EMBL/GenBank/DDBJ databases">
        <title>Draft Genome Sequence of Prosthecomicrobium hirschii ATCC 27832.</title>
        <authorList>
            <person name="Daniel J."/>
            <person name="Givan S.A."/>
            <person name="Brun Y.V."/>
            <person name="Brown P.J."/>
        </authorList>
    </citation>
    <scope>NUCLEOTIDE SEQUENCE [LARGE SCALE GENOMIC DNA]</scope>
    <source>
        <strain evidence="3 4">16</strain>
    </source>
</reference>
<reference evidence="3 4" key="1">
    <citation type="submission" date="2015-09" db="EMBL/GenBank/DDBJ databases">
        <authorList>
            <person name="Jackson K.R."/>
            <person name="Lunt B.L."/>
            <person name="Fisher J.N.B."/>
            <person name="Gardner A.V."/>
            <person name="Bailey M.E."/>
            <person name="Deus L.M."/>
            <person name="Earl A.S."/>
            <person name="Gibby P.D."/>
            <person name="Hartmann K.A."/>
            <person name="Liu J.E."/>
            <person name="Manci A.M."/>
            <person name="Nielsen D.A."/>
            <person name="Solomon M.B."/>
            <person name="Breakwell D.P."/>
            <person name="Burnett S.H."/>
            <person name="Grose J.H."/>
        </authorList>
    </citation>
    <scope>NUCLEOTIDE SEQUENCE [LARGE SCALE GENOMIC DNA]</scope>
    <source>
        <strain evidence="3 4">16</strain>
    </source>
</reference>
<evidence type="ECO:0000313" key="3">
    <source>
        <dbReference type="EMBL" id="KPL52538.1"/>
    </source>
</evidence>
<feature type="chain" id="PRO_5006131570" evidence="2">
    <location>
        <begin position="29"/>
        <end position="430"/>
    </location>
</feature>
<evidence type="ECO:0000313" key="4">
    <source>
        <dbReference type="Proteomes" id="UP000048984"/>
    </source>
</evidence>
<protein>
    <submittedName>
        <fullName evidence="3">Uncharacterized protein</fullName>
    </submittedName>
</protein>
<dbReference type="EMBL" id="LJYW01000001">
    <property type="protein sequence ID" value="KPL52538.1"/>
    <property type="molecule type" value="Genomic_DNA"/>
</dbReference>
<dbReference type="STRING" id="665126.ABB55_10135"/>
<evidence type="ECO:0000256" key="1">
    <source>
        <dbReference type="SAM" id="MobiDB-lite"/>
    </source>
</evidence>
<evidence type="ECO:0000256" key="2">
    <source>
        <dbReference type="SAM" id="SignalP"/>
    </source>
</evidence>
<name>A0A0P6VJE2_9HYPH</name>
<dbReference type="RefSeq" id="WP_054358701.1">
    <property type="nucleotide sequence ID" value="NZ_LJYW01000001.1"/>
</dbReference>
<comment type="caution">
    <text evidence="3">The sequence shown here is derived from an EMBL/GenBank/DDBJ whole genome shotgun (WGS) entry which is preliminary data.</text>
</comment>
<sequence length="430" mass="45970">MGPMRSLFLVLVTVLLSGMASGLRPASAAPAKDPMGSDNPMRIVVVRDVRPDCAPACGEWISAEGEFVRETPALFRKLFRDLGQRDLPIFMASSGGDVEAALQVGRLFRARRATVAVQRTRFADCDPGQPACPAPRPGEPRRGEPDTRMSNCASACVYALAGAERRILGAASAVGVHQSRSVARIHRRYYVRFVIENGRRREISRRLISEKTVAIKPEDQGAGADTYKPIARYLREMGIGDGLLALVTSVPPSSIRALDWNEVVSTRLMTEYRSPASLVRPRTQETVESFVAMPAPAIAGNRGTQGADLSPVMLNIAFAIDGAAWKAAGWAAQIMAADGRSGRSGLVVTLQTAGSTVSTSLPSDDPAANKDGLVVGSLDRKDLCGMTGPAMRLTIRIEYFDAARATVEARTARNVPLPALAELRAKACGA</sequence>
<keyword evidence="2" id="KW-0732">Signal</keyword>
<keyword evidence="4" id="KW-1185">Reference proteome</keyword>
<dbReference type="Proteomes" id="UP000048984">
    <property type="component" value="Unassembled WGS sequence"/>
</dbReference>
<dbReference type="AlphaFoldDB" id="A0A0P6VJE2"/>
<feature type="region of interest" description="Disordered" evidence="1">
    <location>
        <begin position="126"/>
        <end position="147"/>
    </location>
</feature>
<feature type="signal peptide" evidence="2">
    <location>
        <begin position="1"/>
        <end position="28"/>
    </location>
</feature>
<feature type="compositionally biased region" description="Basic and acidic residues" evidence="1">
    <location>
        <begin position="138"/>
        <end position="147"/>
    </location>
</feature>